<organism evidence="5">
    <name type="scientific">Fervidicoccus fontis</name>
    <dbReference type="NCBI Taxonomy" id="683846"/>
    <lineage>
        <taxon>Archaea</taxon>
        <taxon>Thermoproteota</taxon>
        <taxon>Thermoprotei</taxon>
        <taxon>Fervidicoccales</taxon>
        <taxon>Fervidicoccaceae</taxon>
        <taxon>Fervidicoccus</taxon>
    </lineage>
</organism>
<dbReference type="Gene3D" id="3.40.50.300">
    <property type="entry name" value="P-loop containing nucleotide triphosphate hydrolases"/>
    <property type="match status" value="1"/>
</dbReference>
<evidence type="ECO:0000313" key="5">
    <source>
        <dbReference type="EMBL" id="HHQ80721.1"/>
    </source>
</evidence>
<dbReference type="PANTHER" id="PTHR21231">
    <property type="entry name" value="XPA-BINDING PROTEIN 1-RELATED"/>
    <property type="match status" value="1"/>
</dbReference>
<protein>
    <submittedName>
        <fullName evidence="5">GTPase</fullName>
    </submittedName>
</protein>
<reference evidence="5" key="1">
    <citation type="journal article" date="2020" name="mSystems">
        <title>Genome- and Community-Level Interaction Insights into Carbon Utilization and Element Cycling Functions of Hydrothermarchaeota in Hydrothermal Sediment.</title>
        <authorList>
            <person name="Zhou Z."/>
            <person name="Liu Y."/>
            <person name="Xu W."/>
            <person name="Pan J."/>
            <person name="Luo Z.H."/>
            <person name="Li M."/>
        </authorList>
    </citation>
    <scope>NUCLEOTIDE SEQUENCE [LARGE SCALE GENOMIC DNA]</scope>
    <source>
        <strain evidence="5">SpSt-1116</strain>
    </source>
</reference>
<dbReference type="GO" id="GO:0005525">
    <property type="term" value="F:GTP binding"/>
    <property type="evidence" value="ECO:0007669"/>
    <property type="project" value="UniProtKB-KW"/>
</dbReference>
<dbReference type="EMBL" id="DRZC01000067">
    <property type="protein sequence ID" value="HHQ80721.1"/>
    <property type="molecule type" value="Genomic_DNA"/>
</dbReference>
<comment type="similarity">
    <text evidence="1">Belongs to the GPN-loop GTPase family.</text>
</comment>
<name>A0A7J3ZKT3_9CREN</name>
<keyword evidence="4" id="KW-0342">GTP-binding</keyword>
<dbReference type="SUPFAM" id="SSF52540">
    <property type="entry name" value="P-loop containing nucleoside triphosphate hydrolases"/>
    <property type="match status" value="1"/>
</dbReference>
<proteinExistence type="inferred from homology"/>
<sequence>MEERYYLIFVGTAGSGKTTLVKAFGEWLESLNISNCKVNLDPAVEWIPYSPDVDVREYVDARRVAEEYQLGPNGALITSIDLLYNHVYEIRRDIIKSQSKYVLVDTPGQLELFAYRTASLEVIKRIANPYTTVVLFLIDGTFVSQASNLVSLLLLSQSVQLRHQLPQISLISKADILPREALDLVEKINESSEMLSELLQMEKSVHAIFIAKVLELIVEEGFRLIPVSAYNVDTLWPVFEEVQRILGTEEELAEQKQY</sequence>
<gene>
    <name evidence="5" type="ORF">ENM78_04650</name>
</gene>
<dbReference type="InterPro" id="IPR027417">
    <property type="entry name" value="P-loop_NTPase"/>
</dbReference>
<keyword evidence="2" id="KW-0547">Nucleotide-binding</keyword>
<evidence type="ECO:0000256" key="4">
    <source>
        <dbReference type="ARBA" id="ARBA00023134"/>
    </source>
</evidence>
<dbReference type="InterPro" id="IPR004130">
    <property type="entry name" value="Gpn"/>
</dbReference>
<keyword evidence="3" id="KW-0378">Hydrolase</keyword>
<dbReference type="Pfam" id="PF03029">
    <property type="entry name" value="ATP_bind_1"/>
    <property type="match status" value="1"/>
</dbReference>
<comment type="caution">
    <text evidence="5">The sequence shown here is derived from an EMBL/GenBank/DDBJ whole genome shotgun (WGS) entry which is preliminary data.</text>
</comment>
<evidence type="ECO:0000256" key="1">
    <source>
        <dbReference type="ARBA" id="ARBA00005290"/>
    </source>
</evidence>
<dbReference type="PANTHER" id="PTHR21231:SF8">
    <property type="entry name" value="GPN-LOOP GTPASE 1"/>
    <property type="match status" value="1"/>
</dbReference>
<dbReference type="AlphaFoldDB" id="A0A7J3ZKT3"/>
<evidence type="ECO:0000256" key="2">
    <source>
        <dbReference type="ARBA" id="ARBA00022741"/>
    </source>
</evidence>
<dbReference type="GO" id="GO:0003924">
    <property type="term" value="F:GTPase activity"/>
    <property type="evidence" value="ECO:0007669"/>
    <property type="project" value="TreeGrafter"/>
</dbReference>
<evidence type="ECO:0000256" key="3">
    <source>
        <dbReference type="ARBA" id="ARBA00022801"/>
    </source>
</evidence>
<accession>A0A7J3ZKT3</accession>